<evidence type="ECO:0000313" key="2">
    <source>
        <dbReference type="EMBL" id="KYO23376.1"/>
    </source>
</evidence>
<protein>
    <submittedName>
        <fullName evidence="2">Uncharacterized protein</fullName>
    </submittedName>
</protein>
<comment type="caution">
    <text evidence="2">The sequence shown here is derived from an EMBL/GenBank/DDBJ whole genome shotgun (WGS) entry which is preliminary data.</text>
</comment>
<dbReference type="EMBL" id="AKHW03006215">
    <property type="protein sequence ID" value="KYO23376.1"/>
    <property type="molecule type" value="Genomic_DNA"/>
</dbReference>
<sequence>MKLLLYGNGRALLGTDSLLVKIKGRQIQPSPWRSSRDVNGVTPNSDPIRKVIGPDPQLEKPAVALQEHPR</sequence>
<gene>
    <name evidence="2" type="ORF">Y1Q_0005760</name>
</gene>
<reference evidence="2 3" key="1">
    <citation type="journal article" date="2012" name="Genome Biol.">
        <title>Sequencing three crocodilian genomes to illuminate the evolution of archosaurs and amniotes.</title>
        <authorList>
            <person name="St John J.A."/>
            <person name="Braun E.L."/>
            <person name="Isberg S.R."/>
            <person name="Miles L.G."/>
            <person name="Chong A.Y."/>
            <person name="Gongora J."/>
            <person name="Dalzell P."/>
            <person name="Moran C."/>
            <person name="Bed'hom B."/>
            <person name="Abzhanov A."/>
            <person name="Burgess S.C."/>
            <person name="Cooksey A.M."/>
            <person name="Castoe T.A."/>
            <person name="Crawford N.G."/>
            <person name="Densmore L.D."/>
            <person name="Drew J.C."/>
            <person name="Edwards S.V."/>
            <person name="Faircloth B.C."/>
            <person name="Fujita M.K."/>
            <person name="Greenwold M.J."/>
            <person name="Hoffmann F.G."/>
            <person name="Howard J.M."/>
            <person name="Iguchi T."/>
            <person name="Janes D.E."/>
            <person name="Khan S.Y."/>
            <person name="Kohno S."/>
            <person name="de Koning A.J."/>
            <person name="Lance S.L."/>
            <person name="McCarthy F.M."/>
            <person name="McCormack J.E."/>
            <person name="Merchant M.E."/>
            <person name="Peterson D.G."/>
            <person name="Pollock D.D."/>
            <person name="Pourmand N."/>
            <person name="Raney B.J."/>
            <person name="Roessler K.A."/>
            <person name="Sanford J.R."/>
            <person name="Sawyer R.H."/>
            <person name="Schmidt C.J."/>
            <person name="Triplett E.W."/>
            <person name="Tuberville T.D."/>
            <person name="Venegas-Anaya M."/>
            <person name="Howard J.T."/>
            <person name="Jarvis E.D."/>
            <person name="Guillette L.J.Jr."/>
            <person name="Glenn T.C."/>
            <person name="Green R.E."/>
            <person name="Ray D.A."/>
        </authorList>
    </citation>
    <scope>NUCLEOTIDE SEQUENCE [LARGE SCALE GENOMIC DNA]</scope>
    <source>
        <strain evidence="2">KSC_2009_1</strain>
    </source>
</reference>
<organism evidence="2 3">
    <name type="scientific">Alligator mississippiensis</name>
    <name type="common">American alligator</name>
    <dbReference type="NCBI Taxonomy" id="8496"/>
    <lineage>
        <taxon>Eukaryota</taxon>
        <taxon>Metazoa</taxon>
        <taxon>Chordata</taxon>
        <taxon>Craniata</taxon>
        <taxon>Vertebrata</taxon>
        <taxon>Euteleostomi</taxon>
        <taxon>Archelosauria</taxon>
        <taxon>Archosauria</taxon>
        <taxon>Crocodylia</taxon>
        <taxon>Alligatoridae</taxon>
        <taxon>Alligatorinae</taxon>
        <taxon>Alligator</taxon>
    </lineage>
</organism>
<keyword evidence="3" id="KW-1185">Reference proteome</keyword>
<dbReference type="Proteomes" id="UP000050525">
    <property type="component" value="Unassembled WGS sequence"/>
</dbReference>
<name>A0A151MFT0_ALLMI</name>
<proteinExistence type="predicted"/>
<feature type="region of interest" description="Disordered" evidence="1">
    <location>
        <begin position="29"/>
        <end position="70"/>
    </location>
</feature>
<evidence type="ECO:0000256" key="1">
    <source>
        <dbReference type="SAM" id="MobiDB-lite"/>
    </source>
</evidence>
<dbReference type="AlphaFoldDB" id="A0A151MFT0"/>
<accession>A0A151MFT0</accession>
<evidence type="ECO:0000313" key="3">
    <source>
        <dbReference type="Proteomes" id="UP000050525"/>
    </source>
</evidence>